<evidence type="ECO:0000313" key="1">
    <source>
        <dbReference type="EMBL" id="GAK35468.1"/>
    </source>
</evidence>
<protein>
    <submittedName>
        <fullName evidence="1">Glutamate synthase</fullName>
    </submittedName>
</protein>
<dbReference type="SUPFAM" id="SSF51905">
    <property type="entry name" value="FAD/NAD(P)-binding domain"/>
    <property type="match status" value="1"/>
</dbReference>
<proteinExistence type="predicted"/>
<accession>A0A069CXZ6</accession>
<dbReference type="AlphaFoldDB" id="A0A069CXZ6"/>
<comment type="caution">
    <text evidence="1">The sequence shown here is derived from an EMBL/GenBank/DDBJ whole genome shotgun (WGS) entry which is preliminary data.</text>
</comment>
<evidence type="ECO:0000313" key="2">
    <source>
        <dbReference type="Proteomes" id="UP000027601"/>
    </source>
</evidence>
<sequence>MKATGKKEIIEADLVLLAMGFLKPEVPQYAQNVFAAGDYISGPSLVVRAMSAAKEMVHKVDQYLSK</sequence>
<reference evidence="1 2" key="1">
    <citation type="journal article" date="2015" name="Microbes Environ.">
        <title>Distribution and evolution of nitrogen fixation genes in the phylum bacteroidetes.</title>
        <authorList>
            <person name="Inoue J."/>
            <person name="Oshima K."/>
            <person name="Suda W."/>
            <person name="Sakamoto M."/>
            <person name="Iino T."/>
            <person name="Noda S."/>
            <person name="Hongoh Y."/>
            <person name="Hattori M."/>
            <person name="Ohkuma M."/>
        </authorList>
    </citation>
    <scope>NUCLEOTIDE SEQUENCE [LARGE SCALE GENOMIC DNA]</scope>
    <source>
        <strain evidence="1 2">JCM 15093</strain>
    </source>
</reference>
<dbReference type="InterPro" id="IPR036188">
    <property type="entry name" value="FAD/NAD-bd_sf"/>
</dbReference>
<organism evidence="1 2">
    <name type="scientific">Bacteroides graminisolvens DSM 19988 = JCM 15093</name>
    <dbReference type="NCBI Taxonomy" id="1121097"/>
    <lineage>
        <taxon>Bacteria</taxon>
        <taxon>Pseudomonadati</taxon>
        <taxon>Bacteroidota</taxon>
        <taxon>Bacteroidia</taxon>
        <taxon>Bacteroidales</taxon>
        <taxon>Bacteroidaceae</taxon>
        <taxon>Bacteroides</taxon>
    </lineage>
</organism>
<dbReference type="EMBL" id="BAJS01000002">
    <property type="protein sequence ID" value="GAK35468.1"/>
    <property type="molecule type" value="Genomic_DNA"/>
</dbReference>
<gene>
    <name evidence="1" type="ORF">JCM15093_561</name>
</gene>
<dbReference type="eggNOG" id="COG0493">
    <property type="taxonomic scope" value="Bacteria"/>
</dbReference>
<dbReference type="Proteomes" id="UP000027601">
    <property type="component" value="Unassembled WGS sequence"/>
</dbReference>
<name>A0A069CXZ6_9BACE</name>
<dbReference type="Gene3D" id="3.50.50.60">
    <property type="entry name" value="FAD/NAD(P)-binding domain"/>
    <property type="match status" value="1"/>
</dbReference>
<keyword evidence="2" id="KW-1185">Reference proteome</keyword>